<protein>
    <recommendedName>
        <fullName evidence="2">Fungal-type protein kinase domain-containing protein</fullName>
    </recommendedName>
</protein>
<dbReference type="InterPro" id="IPR008266">
    <property type="entry name" value="Tyr_kinase_AS"/>
</dbReference>
<dbReference type="PROSITE" id="PS00109">
    <property type="entry name" value="PROTEIN_KINASE_TYR"/>
    <property type="match status" value="1"/>
</dbReference>
<evidence type="ECO:0000259" key="2">
    <source>
        <dbReference type="Pfam" id="PF17667"/>
    </source>
</evidence>
<dbReference type="PANTHER" id="PTHR38248">
    <property type="entry name" value="FUNK1 6"/>
    <property type="match status" value="1"/>
</dbReference>
<evidence type="ECO:0000256" key="1">
    <source>
        <dbReference type="SAM" id="MobiDB-lite"/>
    </source>
</evidence>
<gene>
    <name evidence="3" type="ORF">GFSPODELE1_LOCUS10133</name>
</gene>
<feature type="region of interest" description="Disordered" evidence="1">
    <location>
        <begin position="730"/>
        <end position="783"/>
    </location>
</feature>
<dbReference type="SUPFAM" id="SSF56112">
    <property type="entry name" value="Protein kinase-like (PK-like)"/>
    <property type="match status" value="1"/>
</dbReference>
<evidence type="ECO:0000313" key="4">
    <source>
        <dbReference type="Proteomes" id="UP001497453"/>
    </source>
</evidence>
<organism evidence="3 4">
    <name type="scientific">Somion occarium</name>
    <dbReference type="NCBI Taxonomy" id="3059160"/>
    <lineage>
        <taxon>Eukaryota</taxon>
        <taxon>Fungi</taxon>
        <taxon>Dikarya</taxon>
        <taxon>Basidiomycota</taxon>
        <taxon>Agaricomycotina</taxon>
        <taxon>Agaricomycetes</taxon>
        <taxon>Polyporales</taxon>
        <taxon>Cerrenaceae</taxon>
        <taxon>Somion</taxon>
    </lineage>
</organism>
<reference evidence="4" key="1">
    <citation type="submission" date="2024-04" db="EMBL/GenBank/DDBJ databases">
        <authorList>
            <person name="Shaw F."/>
            <person name="Minotto A."/>
        </authorList>
    </citation>
    <scope>NUCLEOTIDE SEQUENCE [LARGE SCALE GENOMIC DNA]</scope>
</reference>
<dbReference type="InterPro" id="IPR040976">
    <property type="entry name" value="Pkinase_fungal"/>
</dbReference>
<name>A0ABP1E788_9APHY</name>
<keyword evidence="4" id="KW-1185">Reference proteome</keyword>
<dbReference type="InterPro" id="IPR011009">
    <property type="entry name" value="Kinase-like_dom_sf"/>
</dbReference>
<evidence type="ECO:0000313" key="3">
    <source>
        <dbReference type="EMBL" id="CAL1715253.1"/>
    </source>
</evidence>
<accession>A0ABP1E788</accession>
<dbReference type="Proteomes" id="UP001497453">
    <property type="component" value="Chromosome 8"/>
</dbReference>
<dbReference type="EMBL" id="OZ037951">
    <property type="protein sequence ID" value="CAL1715253.1"/>
    <property type="molecule type" value="Genomic_DNA"/>
</dbReference>
<feature type="domain" description="Fungal-type protein kinase" evidence="2">
    <location>
        <begin position="175"/>
        <end position="532"/>
    </location>
</feature>
<proteinExistence type="predicted"/>
<dbReference type="PANTHER" id="PTHR38248:SF2">
    <property type="entry name" value="FUNK1 11"/>
    <property type="match status" value="1"/>
</dbReference>
<dbReference type="Pfam" id="PF17667">
    <property type="entry name" value="Pkinase_fungal"/>
    <property type="match status" value="1"/>
</dbReference>
<dbReference type="Gene3D" id="1.10.510.10">
    <property type="entry name" value="Transferase(Phosphotransferase) domain 1"/>
    <property type="match status" value="1"/>
</dbReference>
<feature type="compositionally biased region" description="Polar residues" evidence="1">
    <location>
        <begin position="731"/>
        <end position="741"/>
    </location>
</feature>
<sequence>MIASLHQEDVNKWFSDWLPGRDGEELSFESKDLPEAFKDKLFNFDDVTFKKKSDGPTNIRVEKDLYKVLCPVIQNVFDLAAHRSSGNADYDALHIKDTSVWKEESDYLQCPDLSIHRTSAAEAFCLDDKSKKNVVDAHKCFVGRTAYSWTLLPGEIKVDKSKEGFGTTPTLDLPDTDDARQTRGQFAEYVTEILSRQHRRFTFAFYIYRNLARLFVVDRVAAVMTPPFDYIKTPMTLLKFFYRLAEADAWGLGYDPTAVLASPSDISILRDHKLNHGAIQTFINDAVDGALNHDLVSLWPLYKVEVCDHKLKKKSYFLIGKPRTPGPSMFGRATKGFVAFDLVEHDFVWLKDSWRVVSEHSHPEWEVYERLKSSNVQNIATIRCGGDVHDCTIQSTSSQDLITGCRLKGRIHSRLVINEIGFPLETYETSFELIFIVLSAFIAHEQAWKKAHVLHRDISKNNMLILHGKNGTRGLLIDWDLCKYEDEVNARTATNVNRSGTWQFISALRLQYPKKYYEVADDIESFVHVITWHALRYHHHDLLGMEDSFTIFVHDMFLQCSTSPEGLLYGCHRKWESMRSGEAGFKLISDEKLQKVIDKLMRICKSHYQSLNLDELEKFRPPSIREAVTAPEGQNGSKGPSELRKQDLGSLLAIISAASVDDNHTHSDGTGPGSTTTYCGRTLDNHTHIFEVLVGAIQDSDGWSKETKPIDRDYFAKLLDVNLTAGRRTIVGTQSHTTSSQKRSRPPQVPENKKTKWSRTSRSGARAVGGNATSTSELAAVSEEDDVDCLAAADDGVIEDLQGEMQVGSALIAHQHPDEALSLDEK</sequence>